<dbReference type="NCBIfam" id="NF004905">
    <property type="entry name" value="PRK06265.1-5"/>
    <property type="match status" value="1"/>
</dbReference>
<comment type="subcellular location">
    <subcellularLocation>
        <location evidence="1">Cell membrane</location>
        <topology evidence="1">Multi-pass membrane protein</topology>
    </subcellularLocation>
</comment>
<dbReference type="RefSeq" id="WP_109823702.1">
    <property type="nucleotide sequence ID" value="NZ_QGKL01000033.1"/>
</dbReference>
<evidence type="ECO:0000313" key="8">
    <source>
        <dbReference type="EMBL" id="PWQ95523.1"/>
    </source>
</evidence>
<feature type="transmembrane region" description="Helical" evidence="7">
    <location>
        <begin position="94"/>
        <end position="118"/>
    </location>
</feature>
<dbReference type="InterPro" id="IPR002751">
    <property type="entry name" value="CbiM/NikMN"/>
</dbReference>
<evidence type="ECO:0000256" key="1">
    <source>
        <dbReference type="ARBA" id="ARBA00004651"/>
    </source>
</evidence>
<dbReference type="GO" id="GO:0000041">
    <property type="term" value="P:transition metal ion transport"/>
    <property type="evidence" value="ECO:0007669"/>
    <property type="project" value="InterPro"/>
</dbReference>
<feature type="transmembrane region" description="Helical" evidence="7">
    <location>
        <begin position="130"/>
        <end position="156"/>
    </location>
</feature>
<feature type="transmembrane region" description="Helical" evidence="7">
    <location>
        <begin position="63"/>
        <end position="87"/>
    </location>
</feature>
<feature type="transmembrane region" description="Helical" evidence="7">
    <location>
        <begin position="12"/>
        <end position="28"/>
    </location>
</feature>
<name>A0A317CDW7_9GAMM</name>
<gene>
    <name evidence="8" type="ORF">DKT75_12120</name>
</gene>
<dbReference type="PANTHER" id="PTHR34229">
    <property type="entry name" value="METAL TRANSPORT PROTEIN HI_1621-RELATED"/>
    <property type="match status" value="1"/>
</dbReference>
<dbReference type="AlphaFoldDB" id="A0A317CDW7"/>
<feature type="transmembrane region" description="Helical" evidence="7">
    <location>
        <begin position="168"/>
        <end position="190"/>
    </location>
</feature>
<keyword evidence="4 7" id="KW-0812">Transmembrane</keyword>
<evidence type="ECO:0000313" key="9">
    <source>
        <dbReference type="Proteomes" id="UP000245506"/>
    </source>
</evidence>
<keyword evidence="5 7" id="KW-1133">Transmembrane helix</keyword>
<keyword evidence="9" id="KW-1185">Reference proteome</keyword>
<dbReference type="Proteomes" id="UP000245506">
    <property type="component" value="Unassembled WGS sequence"/>
</dbReference>
<organism evidence="8 9">
    <name type="scientific">Leucothrix arctica</name>
    <dbReference type="NCBI Taxonomy" id="1481894"/>
    <lineage>
        <taxon>Bacteria</taxon>
        <taxon>Pseudomonadati</taxon>
        <taxon>Pseudomonadota</taxon>
        <taxon>Gammaproteobacteria</taxon>
        <taxon>Thiotrichales</taxon>
        <taxon>Thiotrichaceae</taxon>
        <taxon>Leucothrix</taxon>
    </lineage>
</organism>
<protein>
    <submittedName>
        <fullName evidence="8">Cobalt transporter CbiM</fullName>
    </submittedName>
</protein>
<evidence type="ECO:0000256" key="7">
    <source>
        <dbReference type="SAM" id="Phobius"/>
    </source>
</evidence>
<accession>A0A317CDW7</accession>
<feature type="transmembrane region" description="Helical" evidence="7">
    <location>
        <begin position="40"/>
        <end position="57"/>
    </location>
</feature>
<keyword evidence="6 7" id="KW-0472">Membrane</keyword>
<dbReference type="GO" id="GO:0005886">
    <property type="term" value="C:plasma membrane"/>
    <property type="evidence" value="ECO:0007669"/>
    <property type="project" value="UniProtKB-SubCell"/>
</dbReference>
<sequence length="203" mass="20916">MHIVDGALSDSVVIGGAVAALAGIAYGIKRMDLDRIPQMGMLSATFFIASLIHVPVGPTSLHLILNGLIGLALGWTAFPALFIALLLQAVFFGYGGIVVLGVNTLNIALPAVVMGLSFRHWIQTSQPKQAAILGGIVGAGSVVLTAIMVAGSLALTGDGFIVAAKLSLISHLPVMVVEALVTAAAVHLLVRVKPDFFSATRQS</sequence>
<dbReference type="Pfam" id="PF01891">
    <property type="entry name" value="CbiM"/>
    <property type="match status" value="1"/>
</dbReference>
<evidence type="ECO:0000256" key="3">
    <source>
        <dbReference type="ARBA" id="ARBA00022475"/>
    </source>
</evidence>
<keyword evidence="2" id="KW-0813">Transport</keyword>
<evidence type="ECO:0000256" key="6">
    <source>
        <dbReference type="ARBA" id="ARBA00023136"/>
    </source>
</evidence>
<dbReference type="EMBL" id="QGKL01000033">
    <property type="protein sequence ID" value="PWQ95523.1"/>
    <property type="molecule type" value="Genomic_DNA"/>
</dbReference>
<dbReference type="Gene3D" id="1.10.1760.20">
    <property type="match status" value="1"/>
</dbReference>
<dbReference type="PANTHER" id="PTHR34229:SF1">
    <property type="entry name" value="METAL TRANSPORT PROTEIN HI_1621-RELATED"/>
    <property type="match status" value="1"/>
</dbReference>
<dbReference type="OrthoDB" id="9792317at2"/>
<evidence type="ECO:0000256" key="4">
    <source>
        <dbReference type="ARBA" id="ARBA00022692"/>
    </source>
</evidence>
<proteinExistence type="predicted"/>
<keyword evidence="3" id="KW-1003">Cell membrane</keyword>
<evidence type="ECO:0000256" key="2">
    <source>
        <dbReference type="ARBA" id="ARBA00022448"/>
    </source>
</evidence>
<evidence type="ECO:0000256" key="5">
    <source>
        <dbReference type="ARBA" id="ARBA00022989"/>
    </source>
</evidence>
<reference evidence="8 9" key="1">
    <citation type="submission" date="2018-05" db="EMBL/GenBank/DDBJ databases">
        <title>Leucothrix arctica sp. nov., isolated from Arctic seawater.</title>
        <authorList>
            <person name="Choi A."/>
            <person name="Baek K."/>
        </authorList>
    </citation>
    <scope>NUCLEOTIDE SEQUENCE [LARGE SCALE GENOMIC DNA]</scope>
    <source>
        <strain evidence="8 9">IMCC9719</strain>
    </source>
</reference>
<comment type="caution">
    <text evidence="8">The sequence shown here is derived from an EMBL/GenBank/DDBJ whole genome shotgun (WGS) entry which is preliminary data.</text>
</comment>